<comment type="subcellular location">
    <subcellularLocation>
        <location evidence="2">Gas vesicle</location>
    </subcellularLocation>
</comment>
<dbReference type="PANTHER" id="PTHR36852">
    <property type="entry name" value="PROTEIN GVPL 2"/>
    <property type="match status" value="1"/>
</dbReference>
<dbReference type="Proteomes" id="UP000585272">
    <property type="component" value="Unassembled WGS sequence"/>
</dbReference>
<evidence type="ECO:0008006" key="6">
    <source>
        <dbReference type="Google" id="ProtNLM"/>
    </source>
</evidence>
<organism evidence="4 5">
    <name type="scientific">Conexibacter arvalis</name>
    <dbReference type="NCBI Taxonomy" id="912552"/>
    <lineage>
        <taxon>Bacteria</taxon>
        <taxon>Bacillati</taxon>
        <taxon>Actinomycetota</taxon>
        <taxon>Thermoleophilia</taxon>
        <taxon>Solirubrobacterales</taxon>
        <taxon>Conexibacteraceae</taxon>
        <taxon>Conexibacter</taxon>
    </lineage>
</organism>
<name>A0A840IDB4_9ACTN</name>
<dbReference type="GO" id="GO:0031412">
    <property type="term" value="P:gas vesicle organization"/>
    <property type="evidence" value="ECO:0007669"/>
    <property type="project" value="InterPro"/>
</dbReference>
<protein>
    <recommendedName>
        <fullName evidence="6">Gas vesicle synthesis protein GvpL/GvpF</fullName>
    </recommendedName>
</protein>
<proteinExistence type="inferred from homology"/>
<gene>
    <name evidence="4" type="ORF">BDZ31_001827</name>
</gene>
<keyword evidence="5" id="KW-1185">Reference proteome</keyword>
<dbReference type="PANTHER" id="PTHR36852:SF1">
    <property type="entry name" value="PROTEIN GVPL 2"/>
    <property type="match status" value="1"/>
</dbReference>
<dbReference type="EMBL" id="JACHNU010000002">
    <property type="protein sequence ID" value="MBB4662241.1"/>
    <property type="molecule type" value="Genomic_DNA"/>
</dbReference>
<comment type="caution">
    <text evidence="4">The sequence shown here is derived from an EMBL/GenBank/DDBJ whole genome shotgun (WGS) entry which is preliminary data.</text>
</comment>
<evidence type="ECO:0000256" key="1">
    <source>
        <dbReference type="ARBA" id="ARBA00022987"/>
    </source>
</evidence>
<sequence>MAEPAVGWYLYCVLDAAARPPLDGLVGVDGAAPIEPVDETGLRALASRVPLSEFGEEPLRRNLEDLAWVERTARAHDAVLARTLACDAVVPLRMFTIFAGEPQVRAMLADERAALTAALRRLRGHAEWSVKARVDERRLEAVLRGEGGAGAAGAGAAGAGAAGAGAGGAAGAGAAGAGAAGAGAGGAAGAGAAGAGAAGAGAGAGGADAAGAGGAGAETTPGRAFFARKQADRGLRERALERIADIAEEIHARLSEAASAETLLPPQRRELSRLPGTMVLNGAYLVARERDAAFSAAVTELSARHRAEGFAIDVSGPWAPYNFAKPGAEDEQRAPAPGR</sequence>
<evidence type="ECO:0000313" key="4">
    <source>
        <dbReference type="EMBL" id="MBB4662241.1"/>
    </source>
</evidence>
<reference evidence="4 5" key="1">
    <citation type="submission" date="2020-08" db="EMBL/GenBank/DDBJ databases">
        <title>Genomic Encyclopedia of Archaeal and Bacterial Type Strains, Phase II (KMG-II): from individual species to whole genera.</title>
        <authorList>
            <person name="Goeker M."/>
        </authorList>
    </citation>
    <scope>NUCLEOTIDE SEQUENCE [LARGE SCALE GENOMIC DNA]</scope>
    <source>
        <strain evidence="4 5">DSM 23288</strain>
    </source>
</reference>
<evidence type="ECO:0000256" key="3">
    <source>
        <dbReference type="ARBA" id="ARBA00035643"/>
    </source>
</evidence>
<dbReference type="InterPro" id="IPR009430">
    <property type="entry name" value="GvpL/GvpF"/>
</dbReference>
<dbReference type="Pfam" id="PF06386">
    <property type="entry name" value="GvpL_GvpF"/>
    <property type="match status" value="2"/>
</dbReference>
<dbReference type="RefSeq" id="WP_183341287.1">
    <property type="nucleotide sequence ID" value="NZ_JACHNU010000002.1"/>
</dbReference>
<evidence type="ECO:0000256" key="2">
    <source>
        <dbReference type="ARBA" id="ARBA00035108"/>
    </source>
</evidence>
<evidence type="ECO:0000313" key="5">
    <source>
        <dbReference type="Proteomes" id="UP000585272"/>
    </source>
</evidence>
<comment type="similarity">
    <text evidence="3">Belongs to the gas vesicle GvpF/GvpL family.</text>
</comment>
<accession>A0A840IDB4</accession>
<dbReference type="GO" id="GO:0031411">
    <property type="term" value="C:gas vesicle"/>
    <property type="evidence" value="ECO:0007669"/>
    <property type="project" value="UniProtKB-SubCell"/>
</dbReference>
<dbReference type="AlphaFoldDB" id="A0A840IDB4"/>
<keyword evidence="1" id="KW-0304">Gas vesicle</keyword>